<evidence type="ECO:0000256" key="2">
    <source>
        <dbReference type="ARBA" id="ARBA00023002"/>
    </source>
</evidence>
<dbReference type="SUPFAM" id="SSF51905">
    <property type="entry name" value="FAD/NAD(P)-binding domain"/>
    <property type="match status" value="1"/>
</dbReference>
<evidence type="ECO:0000259" key="3">
    <source>
        <dbReference type="Pfam" id="PF07992"/>
    </source>
</evidence>
<keyword evidence="1" id="KW-0285">Flavoprotein</keyword>
<dbReference type="InterPro" id="IPR023753">
    <property type="entry name" value="FAD/NAD-binding_dom"/>
</dbReference>
<name>A0ABY4CUE6_9BACT</name>
<feature type="domain" description="FAD/NAD(P)-binding" evidence="3">
    <location>
        <begin position="4"/>
        <end position="283"/>
    </location>
</feature>
<dbReference type="InterPro" id="IPR036188">
    <property type="entry name" value="FAD/NAD-bd_sf"/>
</dbReference>
<dbReference type="Pfam" id="PF07992">
    <property type="entry name" value="Pyr_redox_2"/>
    <property type="match status" value="1"/>
</dbReference>
<dbReference type="PRINTS" id="PR00368">
    <property type="entry name" value="FADPNR"/>
</dbReference>
<evidence type="ECO:0000313" key="4">
    <source>
        <dbReference type="EMBL" id="UOG73667.1"/>
    </source>
</evidence>
<reference evidence="4 5" key="1">
    <citation type="submission" date="2022-03" db="EMBL/GenBank/DDBJ databases">
        <title>Hymenobactersp. isolated from the air.</title>
        <authorList>
            <person name="Won M."/>
            <person name="Kwon S.-W."/>
        </authorList>
    </citation>
    <scope>NUCLEOTIDE SEQUENCE [LARGE SCALE GENOMIC DNA]</scope>
    <source>
        <strain evidence="4 5">KACC 21982</strain>
    </source>
</reference>
<evidence type="ECO:0000256" key="1">
    <source>
        <dbReference type="ARBA" id="ARBA00022630"/>
    </source>
</evidence>
<keyword evidence="5" id="KW-1185">Reference proteome</keyword>
<evidence type="ECO:0000313" key="5">
    <source>
        <dbReference type="Proteomes" id="UP000831113"/>
    </source>
</evidence>
<sequence>MKTYDVLIIGGSNAGLSAAMTLGRSLRHVLVLDSNQPCNRQTPHSHNFLTRDGETPTTLAAIAREQVLRYPTVRIQADTAVIAKAVAAGFEVETARGEVLRSRKLLLATGLKDEMLPIPGFAECWGISVLHCPYCHGYEVHSQKLGLLANGNMAAEFVSLIYHWSQNLVLFTNGPADLTPEQAATMHARKVQVVETPIRELEHNNGQLLAVHTQDGTAHTVKAMFARVPFRQHSDLALQLGCTLTDNDLIQATEFGETSVPGVFAAGDNTTLMRQIAVAIASGGKAAAWLNKDLIQESAYSLA</sequence>
<accession>A0ABY4CUE6</accession>
<dbReference type="Proteomes" id="UP000831113">
    <property type="component" value="Chromosome"/>
</dbReference>
<gene>
    <name evidence="4" type="ORF">MTX78_16225</name>
</gene>
<dbReference type="Gene3D" id="3.50.50.60">
    <property type="entry name" value="FAD/NAD(P)-binding domain"/>
    <property type="match status" value="2"/>
</dbReference>
<dbReference type="RefSeq" id="WP_243796419.1">
    <property type="nucleotide sequence ID" value="NZ_CP094669.1"/>
</dbReference>
<dbReference type="PANTHER" id="PTHR48105">
    <property type="entry name" value="THIOREDOXIN REDUCTASE 1-RELATED-RELATED"/>
    <property type="match status" value="1"/>
</dbReference>
<keyword evidence="2" id="KW-0560">Oxidoreductase</keyword>
<dbReference type="EMBL" id="CP094669">
    <property type="protein sequence ID" value="UOG73667.1"/>
    <property type="molecule type" value="Genomic_DNA"/>
</dbReference>
<proteinExistence type="predicted"/>
<organism evidence="4 5">
    <name type="scientific">Hymenobacter tibetensis</name>
    <dbReference type="NCBI Taxonomy" id="497967"/>
    <lineage>
        <taxon>Bacteria</taxon>
        <taxon>Pseudomonadati</taxon>
        <taxon>Bacteroidota</taxon>
        <taxon>Cytophagia</taxon>
        <taxon>Cytophagales</taxon>
        <taxon>Hymenobacteraceae</taxon>
        <taxon>Hymenobacter</taxon>
    </lineage>
</organism>
<dbReference type="InterPro" id="IPR050097">
    <property type="entry name" value="Ferredoxin-NADP_redctase_2"/>
</dbReference>
<protein>
    <submittedName>
        <fullName evidence="4">NAD(P)/FAD-dependent oxidoreductase</fullName>
    </submittedName>
</protein>
<dbReference type="PRINTS" id="PR00469">
    <property type="entry name" value="PNDRDTASEII"/>
</dbReference>